<reference evidence="2 3" key="1">
    <citation type="submission" date="2014-07" db="EMBL/GenBank/DDBJ databases">
        <title>Tepidicaulis marinum gen. nov., sp. nov., a novel marine bacterium denitrifying nitrate to nitrous oxide strictly under microaerobic conditions.</title>
        <authorList>
            <person name="Takeuchi M."/>
            <person name="Yamagishi T."/>
            <person name="Kamagata Y."/>
            <person name="Oshima K."/>
            <person name="Hattori M."/>
            <person name="Katayama T."/>
            <person name="Hanada S."/>
            <person name="Tamaki H."/>
            <person name="Marumo K."/>
            <person name="Maeda H."/>
            <person name="Nedachi M."/>
            <person name="Iwasaki W."/>
            <person name="Suwa Y."/>
            <person name="Sakata S."/>
        </authorList>
    </citation>
    <scope>NUCLEOTIDE SEQUENCE [LARGE SCALE GENOMIC DNA]</scope>
    <source>
        <strain evidence="2 3">MA2</strain>
    </source>
</reference>
<comment type="caution">
    <text evidence="2">The sequence shown here is derived from an EMBL/GenBank/DDBJ whole genome shotgun (WGS) entry which is preliminary data.</text>
</comment>
<feature type="compositionally biased region" description="Low complexity" evidence="1">
    <location>
        <begin position="141"/>
        <end position="150"/>
    </location>
</feature>
<dbReference type="EMBL" id="BBIO01000010">
    <property type="protein sequence ID" value="GAK45631.1"/>
    <property type="molecule type" value="Genomic_DNA"/>
</dbReference>
<evidence type="ECO:0000256" key="1">
    <source>
        <dbReference type="SAM" id="MobiDB-lite"/>
    </source>
</evidence>
<evidence type="ECO:0000313" key="2">
    <source>
        <dbReference type="EMBL" id="GAK45631.1"/>
    </source>
</evidence>
<dbReference type="Proteomes" id="UP000028702">
    <property type="component" value="Unassembled WGS sequence"/>
</dbReference>
<name>A0A081BC63_9HYPH</name>
<dbReference type="AlphaFoldDB" id="A0A081BC63"/>
<feature type="region of interest" description="Disordered" evidence="1">
    <location>
        <begin position="106"/>
        <end position="169"/>
    </location>
</feature>
<dbReference type="STRING" id="1333998.M2A_2130"/>
<keyword evidence="3" id="KW-1185">Reference proteome</keyword>
<protein>
    <submittedName>
        <fullName evidence="2">Conserved protein</fullName>
    </submittedName>
</protein>
<sequence length="509" mass="55703">MPKPLLPALVDATVSGRLSAAEFERALHEIPAAELAKAAHAFGIQADRLPDEPELLARILAREIFPASHRKPVETETAFIGEFVKADPHGNRPFIVLQDNGKGVHVIPAGKDGAAEKGRPRGERPDEKLAGPGKETGNDTPGRAPDGEAPAPEEPGDTPGNGLQPPVERNATPYYRANIKLVMYIPYEPNNFPVPNRILPQWRGQMNGIEDPAMRLLLATGNPPPPDSFSDRAAFQRFVDSKEYRGIIDIDLMFCCGSDGQVTQGRKNFTTIVGFTPSFANVPVDQLHQHHLDHETMTSQVERAFQSGANNVATAMLDQAASTVTPNDFEVPADALKKALEHNNHPSTAESFSQGVSRVKESELIETSTSCRAYFAEQQVQVNPVDNVFYYMLTGCVLPYAWTQLRIDFCCDTHTLEVVAWGSSIPNRNLYINNRKVTAYDMLSQNFDVIKHSIPFGPPEGNADSTLVMDPTSAGRMAFTPESEIRISRALPGTPGCPASIPSDWLYDP</sequence>
<proteinExistence type="predicted"/>
<gene>
    <name evidence="2" type="ORF">M2A_2130</name>
</gene>
<organism evidence="2 3">
    <name type="scientific">Tepidicaulis marinus</name>
    <dbReference type="NCBI Taxonomy" id="1333998"/>
    <lineage>
        <taxon>Bacteria</taxon>
        <taxon>Pseudomonadati</taxon>
        <taxon>Pseudomonadota</taxon>
        <taxon>Alphaproteobacteria</taxon>
        <taxon>Hyphomicrobiales</taxon>
        <taxon>Parvibaculaceae</taxon>
        <taxon>Tepidicaulis</taxon>
    </lineage>
</organism>
<dbReference type="RefSeq" id="WP_156101732.1">
    <property type="nucleotide sequence ID" value="NZ_BBIO01000010.1"/>
</dbReference>
<evidence type="ECO:0000313" key="3">
    <source>
        <dbReference type="Proteomes" id="UP000028702"/>
    </source>
</evidence>
<accession>A0A081BC63</accession>
<feature type="compositionally biased region" description="Basic and acidic residues" evidence="1">
    <location>
        <begin position="113"/>
        <end position="129"/>
    </location>
</feature>